<comment type="caution">
    <text evidence="3">The sequence shown here is derived from an EMBL/GenBank/DDBJ whole genome shotgun (WGS) entry which is preliminary data.</text>
</comment>
<keyword evidence="1" id="KW-1133">Transmembrane helix</keyword>
<dbReference type="InterPro" id="IPR003660">
    <property type="entry name" value="HAMP_dom"/>
</dbReference>
<evidence type="ECO:0000313" key="3">
    <source>
        <dbReference type="EMBL" id="GAH26290.1"/>
    </source>
</evidence>
<dbReference type="AlphaFoldDB" id="X1F131"/>
<name>X1F131_9ZZZZ</name>
<dbReference type="Gene3D" id="6.10.340.10">
    <property type="match status" value="1"/>
</dbReference>
<keyword evidence="1" id="KW-0812">Transmembrane</keyword>
<feature type="transmembrane region" description="Helical" evidence="1">
    <location>
        <begin position="42"/>
        <end position="69"/>
    </location>
</feature>
<dbReference type="SUPFAM" id="SSF158472">
    <property type="entry name" value="HAMP domain-like"/>
    <property type="match status" value="1"/>
</dbReference>
<dbReference type="PROSITE" id="PS50885">
    <property type="entry name" value="HAMP"/>
    <property type="match status" value="1"/>
</dbReference>
<keyword evidence="1" id="KW-0472">Membrane</keyword>
<reference evidence="3" key="1">
    <citation type="journal article" date="2014" name="Front. Microbiol.">
        <title>High frequency of phylogenetically diverse reductive dehalogenase-homologous genes in deep subseafloor sedimentary metagenomes.</title>
        <authorList>
            <person name="Kawai M."/>
            <person name="Futagami T."/>
            <person name="Toyoda A."/>
            <person name="Takaki Y."/>
            <person name="Nishi S."/>
            <person name="Hori S."/>
            <person name="Arai W."/>
            <person name="Tsubouchi T."/>
            <person name="Morono Y."/>
            <person name="Uchiyama I."/>
            <person name="Ito T."/>
            <person name="Fujiyama A."/>
            <person name="Inagaki F."/>
            <person name="Takami H."/>
        </authorList>
    </citation>
    <scope>NUCLEOTIDE SEQUENCE</scope>
    <source>
        <strain evidence="3">Expedition CK06-06</strain>
    </source>
</reference>
<proteinExistence type="predicted"/>
<feature type="non-terminal residue" evidence="3">
    <location>
        <position position="1"/>
    </location>
</feature>
<sequence>KFCLLVMLATVLMGVVLFIFGQRSTTVVLENTEVIVKTTTDFILPILIQTIIVVTLFVGIATVFLTLFMSHKIAGPFYRLKKEMEVMGSGDISGDFNIRRKDQLRGLATSINKMIIDLREKHRGLKKEFGNFETVWKDFIKKANQEIDKKDIKMLDKKINDIKKVITSFKV</sequence>
<dbReference type="GO" id="GO:0016020">
    <property type="term" value="C:membrane"/>
    <property type="evidence" value="ECO:0007669"/>
    <property type="project" value="InterPro"/>
</dbReference>
<evidence type="ECO:0000259" key="2">
    <source>
        <dbReference type="PROSITE" id="PS50885"/>
    </source>
</evidence>
<dbReference type="CDD" id="cd06225">
    <property type="entry name" value="HAMP"/>
    <property type="match status" value="1"/>
</dbReference>
<dbReference type="GO" id="GO:0007165">
    <property type="term" value="P:signal transduction"/>
    <property type="evidence" value="ECO:0007669"/>
    <property type="project" value="InterPro"/>
</dbReference>
<protein>
    <recommendedName>
        <fullName evidence="2">HAMP domain-containing protein</fullName>
    </recommendedName>
</protein>
<dbReference type="EMBL" id="BARU01005071">
    <property type="protein sequence ID" value="GAH26290.1"/>
    <property type="molecule type" value="Genomic_DNA"/>
</dbReference>
<organism evidence="3">
    <name type="scientific">marine sediment metagenome</name>
    <dbReference type="NCBI Taxonomy" id="412755"/>
    <lineage>
        <taxon>unclassified sequences</taxon>
        <taxon>metagenomes</taxon>
        <taxon>ecological metagenomes</taxon>
    </lineage>
</organism>
<gene>
    <name evidence="3" type="ORF">S03H2_09747</name>
</gene>
<accession>X1F131</accession>
<evidence type="ECO:0000256" key="1">
    <source>
        <dbReference type="SAM" id="Phobius"/>
    </source>
</evidence>
<feature type="domain" description="HAMP" evidence="2">
    <location>
        <begin position="71"/>
        <end position="123"/>
    </location>
</feature>